<evidence type="ECO:0000313" key="2">
    <source>
        <dbReference type="Proteomes" id="UP001226091"/>
    </source>
</evidence>
<protein>
    <submittedName>
        <fullName evidence="1">SDR family NAD(P)-dependent oxidoreductase</fullName>
    </submittedName>
</protein>
<evidence type="ECO:0000313" key="1">
    <source>
        <dbReference type="EMBL" id="WHZ57733.1"/>
    </source>
</evidence>
<organism evidence="1 2">
    <name type="scientific">Metabacillus hrfriensis</name>
    <dbReference type="NCBI Taxonomy" id="3048891"/>
    <lineage>
        <taxon>Bacteria</taxon>
        <taxon>Bacillati</taxon>
        <taxon>Bacillota</taxon>
        <taxon>Bacilli</taxon>
        <taxon>Bacillales</taxon>
        <taxon>Bacillaceae</taxon>
        <taxon>Metabacillus</taxon>
    </lineage>
</organism>
<gene>
    <name evidence="1" type="ORF">QLQ22_24365</name>
</gene>
<keyword evidence="2" id="KW-1185">Reference proteome</keyword>
<name>A0ACD4RB71_9BACI</name>
<dbReference type="Proteomes" id="UP001226091">
    <property type="component" value="Chromosome"/>
</dbReference>
<reference evidence="2" key="1">
    <citation type="journal article" date="2025" name="Aquaculture">
        <title>Assessment of the bioflocculant production and safety properties of Metabacillus hrfriensis sp. nov. based on phenotypic and whole-genome sequencing analysis.</title>
        <authorList>
            <person name="Zhang R."/>
            <person name="Zhao Z."/>
            <person name="Luo L."/>
            <person name="Wang S."/>
            <person name="Guo K."/>
            <person name="Xu W."/>
        </authorList>
    </citation>
    <scope>NUCLEOTIDE SEQUENCE [LARGE SCALE GENOMIC DNA]</scope>
    <source>
        <strain evidence="2">CT-WN-B3</strain>
    </source>
</reference>
<sequence>MKHAIVFGASGGMGYALVMELISRGFEVTAFARNEQKLKELFGHLKEVNIHSGDAMNQEEVAEACRKKDFIFHSINIPYPEWTDGHPLIMQNLLQAVKQENSRFILADNIYAYGRQTEPVTEAASKKPHTKKGKIRLQLEQMVKSAEIPYLIIHFPDYYGPKAENTYIHFTLNQMLQNRTSQFVGSLNLEREYIYTPDGAKAAVELALTPHAYQQNWNIPGAGTLTGKEFVKVVRDATGYSKKVITVKKGMISFIGLFDKMMRESVEMMYLTEKPVLLSGAKYEKEIGPLPRTPFDLGIRAVISSMQKTSH</sequence>
<dbReference type="EMBL" id="CP126116">
    <property type="protein sequence ID" value="WHZ57733.1"/>
    <property type="molecule type" value="Genomic_DNA"/>
</dbReference>
<accession>A0ACD4RB71</accession>
<proteinExistence type="predicted"/>